<organism evidence="1 2">
    <name type="scientific">Chitinimonas viridis</name>
    <dbReference type="NCBI Taxonomy" id="664880"/>
    <lineage>
        <taxon>Bacteria</taxon>
        <taxon>Pseudomonadati</taxon>
        <taxon>Pseudomonadota</taxon>
        <taxon>Betaproteobacteria</taxon>
        <taxon>Neisseriales</taxon>
        <taxon>Chitinibacteraceae</taxon>
        <taxon>Chitinimonas</taxon>
    </lineage>
</organism>
<sequence length="63" mass="6725">MPIKVNEGGSNARYEEAAEVVRATGKLRTQQGESAKFAVDLASIRASYKAKRKFIKALAALGG</sequence>
<reference evidence="1" key="1">
    <citation type="journal article" date="2014" name="Int. J. Syst. Evol. Microbiol.">
        <title>Complete genome of a new Firmicutes species belonging to the dominant human colonic microbiota ('Ruminococcus bicirculans') reveals two chromosomes and a selective capacity to utilize plant glucans.</title>
        <authorList>
            <consortium name="NISC Comparative Sequencing Program"/>
            <person name="Wegmann U."/>
            <person name="Louis P."/>
            <person name="Goesmann A."/>
            <person name="Henrissat B."/>
            <person name="Duncan S.H."/>
            <person name="Flint H.J."/>
        </authorList>
    </citation>
    <scope>NUCLEOTIDE SEQUENCE</scope>
    <source>
        <strain evidence="1">CECT 7703</strain>
    </source>
</reference>
<dbReference type="EMBL" id="JAUFPU010000018">
    <property type="protein sequence ID" value="MDN3577969.1"/>
    <property type="molecule type" value="Genomic_DNA"/>
</dbReference>
<protein>
    <submittedName>
        <fullName evidence="1">Uncharacterized protein</fullName>
    </submittedName>
</protein>
<name>A0ABT8B7G3_9NEIS</name>
<gene>
    <name evidence="1" type="ORF">QWZ03_14460</name>
</gene>
<comment type="caution">
    <text evidence="1">The sequence shown here is derived from an EMBL/GenBank/DDBJ whole genome shotgun (WGS) entry which is preliminary data.</text>
</comment>
<keyword evidence="2" id="KW-1185">Reference proteome</keyword>
<accession>A0ABT8B7G3</accession>
<reference evidence="1" key="2">
    <citation type="submission" date="2023-06" db="EMBL/GenBank/DDBJ databases">
        <authorList>
            <person name="Lucena T."/>
            <person name="Sun Q."/>
        </authorList>
    </citation>
    <scope>NUCLEOTIDE SEQUENCE</scope>
    <source>
        <strain evidence="1">CECT 7703</strain>
    </source>
</reference>
<proteinExistence type="predicted"/>
<evidence type="ECO:0000313" key="2">
    <source>
        <dbReference type="Proteomes" id="UP001180081"/>
    </source>
</evidence>
<dbReference type="Proteomes" id="UP001180081">
    <property type="component" value="Unassembled WGS sequence"/>
</dbReference>
<evidence type="ECO:0000313" key="1">
    <source>
        <dbReference type="EMBL" id="MDN3577969.1"/>
    </source>
</evidence>
<dbReference type="RefSeq" id="WP_290333375.1">
    <property type="nucleotide sequence ID" value="NZ_JAUFPU010000018.1"/>
</dbReference>